<dbReference type="NCBIfam" id="TIGR00326">
    <property type="entry name" value="eubact_ribD"/>
    <property type="match status" value="1"/>
</dbReference>
<keyword evidence="9 15" id="KW-0862">Zinc</keyword>
<evidence type="ECO:0000256" key="15">
    <source>
        <dbReference type="PIRNR" id="PIRNR006769"/>
    </source>
</evidence>
<keyword evidence="12" id="KW-0511">Multifunctional enzyme</keyword>
<feature type="binding site" evidence="17">
    <location>
        <position position="208"/>
    </location>
    <ligand>
        <name>substrate</name>
    </ligand>
</feature>
<dbReference type="SUPFAM" id="SSF53927">
    <property type="entry name" value="Cytidine deaminase-like"/>
    <property type="match status" value="1"/>
</dbReference>
<comment type="function">
    <text evidence="1 15">Converts 2,5-diamino-6-(ribosylamino)-4(3h)-pyrimidinone 5'-phosphate into 5-amino-6-(ribosylamino)-2,4(1h,3h)-pyrimidinedione 5'-phosphate.</text>
</comment>
<evidence type="ECO:0000313" key="20">
    <source>
        <dbReference type="EMBL" id="SHE74304.1"/>
    </source>
</evidence>
<dbReference type="EC" id="3.5.4.26" evidence="15"/>
<evidence type="ECO:0000259" key="19">
    <source>
        <dbReference type="PROSITE" id="PS51747"/>
    </source>
</evidence>
<dbReference type="Pfam" id="PF00383">
    <property type="entry name" value="dCMP_cyt_deam_1"/>
    <property type="match status" value="1"/>
</dbReference>
<reference evidence="20 21" key="1">
    <citation type="submission" date="2016-11" db="EMBL/GenBank/DDBJ databases">
        <authorList>
            <person name="Jaros S."/>
            <person name="Januszkiewicz K."/>
            <person name="Wedrychowicz H."/>
        </authorList>
    </citation>
    <scope>NUCLEOTIDE SEQUENCE [LARGE SCALE GENOMIC DNA]</scope>
    <source>
        <strain evidence="20 21">DSM 17918</strain>
    </source>
</reference>
<dbReference type="PROSITE" id="PS51747">
    <property type="entry name" value="CYT_DCMP_DEAMINASES_2"/>
    <property type="match status" value="1"/>
</dbReference>
<dbReference type="PANTHER" id="PTHR38011:SF7">
    <property type="entry name" value="2,5-DIAMINO-6-RIBOSYLAMINO-4(3H)-PYRIMIDINONE 5'-PHOSPHATE REDUCTASE"/>
    <property type="match status" value="1"/>
</dbReference>
<feature type="binding site" evidence="18">
    <location>
        <position position="79"/>
    </location>
    <ligand>
        <name>Zn(2+)</name>
        <dbReference type="ChEBI" id="CHEBI:29105"/>
        <note>catalytic</note>
    </ligand>
</feature>
<feature type="binding site" evidence="18">
    <location>
        <position position="51"/>
    </location>
    <ligand>
        <name>Zn(2+)</name>
        <dbReference type="ChEBI" id="CHEBI:29105"/>
        <note>catalytic</note>
    </ligand>
</feature>
<dbReference type="GO" id="GO:0008270">
    <property type="term" value="F:zinc ion binding"/>
    <property type="evidence" value="ECO:0007669"/>
    <property type="project" value="InterPro"/>
</dbReference>
<comment type="similarity">
    <text evidence="5 15">In the C-terminal section; belongs to the HTP reductase family.</text>
</comment>
<feature type="domain" description="CMP/dCMP-type deaminase" evidence="19">
    <location>
        <begin position="2"/>
        <end position="126"/>
    </location>
</feature>
<evidence type="ECO:0000313" key="21">
    <source>
        <dbReference type="Proteomes" id="UP000184088"/>
    </source>
</evidence>
<feature type="binding site" evidence="17">
    <location>
        <position position="174"/>
    </location>
    <ligand>
        <name>NADP(+)</name>
        <dbReference type="ChEBI" id="CHEBI:58349"/>
    </ligand>
</feature>
<keyword evidence="6 15" id="KW-0686">Riboflavin biosynthesis</keyword>
<dbReference type="InterPro" id="IPR050765">
    <property type="entry name" value="Riboflavin_Biosynth_HTPR"/>
</dbReference>
<evidence type="ECO:0000256" key="11">
    <source>
        <dbReference type="ARBA" id="ARBA00023002"/>
    </source>
</evidence>
<comment type="cofactor">
    <cofactor evidence="15 18">
        <name>Zn(2+)</name>
        <dbReference type="ChEBI" id="CHEBI:29105"/>
    </cofactor>
    <text evidence="15 18">Binds 1 zinc ion.</text>
</comment>
<dbReference type="PIRSF" id="PIRSF006769">
    <property type="entry name" value="RibD"/>
    <property type="match status" value="1"/>
</dbReference>
<dbReference type="RefSeq" id="WP_234945941.1">
    <property type="nucleotide sequence ID" value="NZ_FQVH01000005.1"/>
</dbReference>
<keyword evidence="11 15" id="KW-0560">Oxidoreductase</keyword>
<evidence type="ECO:0000256" key="10">
    <source>
        <dbReference type="ARBA" id="ARBA00022857"/>
    </source>
</evidence>
<feature type="active site" description="Proton donor" evidence="16">
    <location>
        <position position="53"/>
    </location>
</feature>
<comment type="catalytic activity">
    <reaction evidence="14 15">
        <text>2,5-diamino-6-hydroxy-4-(5-phosphoribosylamino)-pyrimidine + H2O + H(+) = 5-amino-6-(5-phospho-D-ribosylamino)uracil + NH4(+)</text>
        <dbReference type="Rhea" id="RHEA:21868"/>
        <dbReference type="ChEBI" id="CHEBI:15377"/>
        <dbReference type="ChEBI" id="CHEBI:15378"/>
        <dbReference type="ChEBI" id="CHEBI:28938"/>
        <dbReference type="ChEBI" id="CHEBI:58453"/>
        <dbReference type="ChEBI" id="CHEBI:58614"/>
        <dbReference type="EC" id="3.5.4.26"/>
    </reaction>
</comment>
<dbReference type="STRING" id="1121256.SAMN02746089_00710"/>
<dbReference type="GO" id="GO:0008703">
    <property type="term" value="F:5-amino-6-(5-phosphoribosylamino)uracil reductase activity"/>
    <property type="evidence" value="ECO:0007669"/>
    <property type="project" value="UniProtKB-EC"/>
</dbReference>
<evidence type="ECO:0000256" key="8">
    <source>
        <dbReference type="ARBA" id="ARBA00022801"/>
    </source>
</evidence>
<dbReference type="Gene3D" id="3.40.140.10">
    <property type="entry name" value="Cytidine Deaminase, domain 2"/>
    <property type="match status" value="1"/>
</dbReference>
<sequence>MHKPEQFMEQALNLAIKGWGMTNPNPLVGAVIVKDDKVIGEGYHQKIGGPHAEINAIKDAYQKGYNITGSTLYVNLEPCSHYGRTPPCSEAIIKSGIKEVYIGMKDPNPKVSGRGIKMLQDAGIKVHVGILEKEAIKLNEIFIKYITSKIPFVIMKAAMSIDGKIATCTGDSKWITSEASREYARRIRGRVASIMVGVNTVIKDNPHLNTRIEGLKDPIKIIIDSRGRTPLDSNIFKSGAKTIIFTTDLIDKEKLSELTKYADVIILESELPPESKTPPTVPLKKVMENLGQLEIDSVLIEGGGTLNWSALKEGIVDKVMFFISPMIIGGVDAKTPVEGVGFKNIGECIRLKNTSVTTIDTDILLEGYPE</sequence>
<proteinExistence type="inferred from homology"/>
<dbReference type="PROSITE" id="PS00903">
    <property type="entry name" value="CYT_DCMP_DEAMINASES_1"/>
    <property type="match status" value="1"/>
</dbReference>
<dbReference type="InterPro" id="IPR024072">
    <property type="entry name" value="DHFR-like_dom_sf"/>
</dbReference>
<keyword evidence="8 15" id="KW-0378">Hydrolase</keyword>
<comment type="catalytic activity">
    <reaction evidence="13 15">
        <text>5-amino-6-(5-phospho-D-ribitylamino)uracil + NADP(+) = 5-amino-6-(5-phospho-D-ribosylamino)uracil + NADPH + H(+)</text>
        <dbReference type="Rhea" id="RHEA:17845"/>
        <dbReference type="ChEBI" id="CHEBI:15378"/>
        <dbReference type="ChEBI" id="CHEBI:57783"/>
        <dbReference type="ChEBI" id="CHEBI:58349"/>
        <dbReference type="ChEBI" id="CHEBI:58421"/>
        <dbReference type="ChEBI" id="CHEBI:58453"/>
        <dbReference type="EC" id="1.1.1.193"/>
    </reaction>
</comment>
<dbReference type="EC" id="1.1.1.193" evidence="15"/>
<dbReference type="SUPFAM" id="SSF53597">
    <property type="entry name" value="Dihydrofolate reductase-like"/>
    <property type="match status" value="1"/>
</dbReference>
<dbReference type="PANTHER" id="PTHR38011">
    <property type="entry name" value="DIHYDROFOLATE REDUCTASE FAMILY PROTEIN (AFU_ORTHOLOGUE AFUA_8G06820)"/>
    <property type="match status" value="1"/>
</dbReference>
<feature type="binding site" evidence="17">
    <location>
        <position position="172"/>
    </location>
    <ligand>
        <name>substrate</name>
    </ligand>
</feature>
<accession>A0A1M4VZ32</accession>
<evidence type="ECO:0000256" key="16">
    <source>
        <dbReference type="PIRSR" id="PIRSR006769-1"/>
    </source>
</evidence>
<organism evidence="20 21">
    <name type="scientific">Caldanaerobius fijiensis DSM 17918</name>
    <dbReference type="NCBI Taxonomy" id="1121256"/>
    <lineage>
        <taxon>Bacteria</taxon>
        <taxon>Bacillati</taxon>
        <taxon>Bacillota</taxon>
        <taxon>Clostridia</taxon>
        <taxon>Thermoanaerobacterales</taxon>
        <taxon>Thermoanaerobacteraceae</taxon>
        <taxon>Caldanaerobius</taxon>
    </lineage>
</organism>
<dbReference type="FunFam" id="3.40.140.10:FF:000025">
    <property type="entry name" value="Riboflavin biosynthesis protein RibD"/>
    <property type="match status" value="1"/>
</dbReference>
<dbReference type="GO" id="GO:0050661">
    <property type="term" value="F:NADP binding"/>
    <property type="evidence" value="ECO:0007669"/>
    <property type="project" value="InterPro"/>
</dbReference>
<dbReference type="InterPro" id="IPR011549">
    <property type="entry name" value="RibD_C"/>
</dbReference>
<evidence type="ECO:0000256" key="7">
    <source>
        <dbReference type="ARBA" id="ARBA00022723"/>
    </source>
</evidence>
<evidence type="ECO:0000256" key="17">
    <source>
        <dbReference type="PIRSR" id="PIRSR006769-2"/>
    </source>
</evidence>
<evidence type="ECO:0000256" key="3">
    <source>
        <dbReference type="ARBA" id="ARBA00004910"/>
    </source>
</evidence>
<evidence type="ECO:0000256" key="9">
    <source>
        <dbReference type="ARBA" id="ARBA00022833"/>
    </source>
</evidence>
<feature type="binding site" evidence="17">
    <location>
        <begin position="303"/>
        <end position="309"/>
    </location>
    <ligand>
        <name>NADP(+)</name>
        <dbReference type="ChEBI" id="CHEBI:58349"/>
    </ligand>
</feature>
<protein>
    <recommendedName>
        <fullName evidence="15">Riboflavin biosynthesis protein RibD</fullName>
    </recommendedName>
    <domain>
        <recommendedName>
            <fullName evidence="15">Diaminohydroxyphosphoribosylaminopyrimidine deaminase</fullName>
            <shortName evidence="15">DRAP deaminase</shortName>
            <ecNumber evidence="15">3.5.4.26</ecNumber>
        </recommendedName>
        <alternativeName>
            <fullName evidence="15">Riboflavin-specific deaminase</fullName>
        </alternativeName>
    </domain>
    <domain>
        <recommendedName>
            <fullName evidence="15">5-amino-6-(5-phosphoribosylamino)uracil reductase</fullName>
            <ecNumber evidence="15">1.1.1.193</ecNumber>
        </recommendedName>
        <alternativeName>
            <fullName evidence="15">HTP reductase</fullName>
        </alternativeName>
    </domain>
</protein>
<evidence type="ECO:0000256" key="2">
    <source>
        <dbReference type="ARBA" id="ARBA00004882"/>
    </source>
</evidence>
<dbReference type="InterPro" id="IPR002734">
    <property type="entry name" value="RibDG_C"/>
</dbReference>
<dbReference type="UniPathway" id="UPA00275">
    <property type="reaction ID" value="UER00401"/>
</dbReference>
<dbReference type="InterPro" id="IPR016192">
    <property type="entry name" value="APOBEC/CMP_deaminase_Zn-bd"/>
</dbReference>
<feature type="binding site" evidence="17">
    <location>
        <position position="211"/>
    </location>
    <ligand>
        <name>substrate</name>
    </ligand>
</feature>
<dbReference type="GO" id="GO:0009231">
    <property type="term" value="P:riboflavin biosynthetic process"/>
    <property type="evidence" value="ECO:0007669"/>
    <property type="project" value="UniProtKB-UniPathway"/>
</dbReference>
<dbReference type="Proteomes" id="UP000184088">
    <property type="component" value="Unassembled WGS sequence"/>
</dbReference>
<dbReference type="NCBIfam" id="TIGR00227">
    <property type="entry name" value="ribD_Cterm"/>
    <property type="match status" value="1"/>
</dbReference>
<comment type="similarity">
    <text evidence="4 15">In the N-terminal section; belongs to the cytidine and deoxycytidylate deaminase family.</text>
</comment>
<feature type="binding site" evidence="17">
    <location>
        <position position="200"/>
    </location>
    <ligand>
        <name>NADP(+)</name>
        <dbReference type="ChEBI" id="CHEBI:58349"/>
    </ligand>
</feature>
<dbReference type="InterPro" id="IPR004794">
    <property type="entry name" value="Eubact_RibD"/>
</dbReference>
<feature type="binding site" evidence="17">
    <location>
        <position position="204"/>
    </location>
    <ligand>
        <name>NADP(+)</name>
        <dbReference type="ChEBI" id="CHEBI:58349"/>
    </ligand>
</feature>
<evidence type="ECO:0000256" key="1">
    <source>
        <dbReference type="ARBA" id="ARBA00002151"/>
    </source>
</evidence>
<keyword evidence="10 15" id="KW-0521">NADP</keyword>
<dbReference type="Pfam" id="PF01872">
    <property type="entry name" value="RibD_C"/>
    <property type="match status" value="1"/>
</dbReference>
<feature type="binding site" evidence="17">
    <location>
        <position position="188"/>
    </location>
    <ligand>
        <name>substrate</name>
    </ligand>
</feature>
<evidence type="ECO:0000256" key="18">
    <source>
        <dbReference type="PIRSR" id="PIRSR006769-3"/>
    </source>
</evidence>
<evidence type="ECO:0000256" key="12">
    <source>
        <dbReference type="ARBA" id="ARBA00023268"/>
    </source>
</evidence>
<evidence type="ECO:0000256" key="5">
    <source>
        <dbReference type="ARBA" id="ARBA00007417"/>
    </source>
</evidence>
<comment type="pathway">
    <text evidence="2 15">Cofactor biosynthesis; riboflavin biosynthesis; 5-amino-6-(D-ribitylamino)uracil from GTP: step 2/4.</text>
</comment>
<dbReference type="Gene3D" id="3.40.430.10">
    <property type="entry name" value="Dihydrofolate Reductase, subunit A"/>
    <property type="match status" value="1"/>
</dbReference>
<keyword evidence="7 15" id="KW-0479">Metal-binding</keyword>
<comment type="pathway">
    <text evidence="3 15">Cofactor biosynthesis; riboflavin biosynthesis; 5-amino-6-(D-ribitylamino)uracil from GTP: step 3/4.</text>
</comment>
<dbReference type="AlphaFoldDB" id="A0A1M4VZ32"/>
<evidence type="ECO:0000256" key="14">
    <source>
        <dbReference type="ARBA" id="ARBA00049886"/>
    </source>
</evidence>
<dbReference type="EMBL" id="FQVH01000005">
    <property type="protein sequence ID" value="SHE74304.1"/>
    <property type="molecule type" value="Genomic_DNA"/>
</dbReference>
<name>A0A1M4VZ32_9THEO</name>
<dbReference type="CDD" id="cd01284">
    <property type="entry name" value="Riboflavin_deaminase-reductase"/>
    <property type="match status" value="1"/>
</dbReference>
<dbReference type="GO" id="GO:0008835">
    <property type="term" value="F:diaminohydroxyphosphoribosylaminopyrimidine deaminase activity"/>
    <property type="evidence" value="ECO:0007669"/>
    <property type="project" value="UniProtKB-EC"/>
</dbReference>
<evidence type="ECO:0000256" key="6">
    <source>
        <dbReference type="ARBA" id="ARBA00022619"/>
    </source>
</evidence>
<feature type="binding site" evidence="17">
    <location>
        <position position="301"/>
    </location>
    <ligand>
        <name>substrate</name>
    </ligand>
</feature>
<gene>
    <name evidence="20" type="ORF">SAMN02746089_00710</name>
</gene>
<keyword evidence="21" id="KW-1185">Reference proteome</keyword>
<evidence type="ECO:0000256" key="4">
    <source>
        <dbReference type="ARBA" id="ARBA00005259"/>
    </source>
</evidence>
<feature type="binding site" evidence="17">
    <location>
        <position position="158"/>
    </location>
    <ligand>
        <name>NADP(+)</name>
        <dbReference type="ChEBI" id="CHEBI:58349"/>
    </ligand>
</feature>
<feature type="binding site" evidence="17">
    <location>
        <position position="225"/>
    </location>
    <ligand>
        <name>NADP(+)</name>
        <dbReference type="ChEBI" id="CHEBI:58349"/>
    </ligand>
</feature>
<evidence type="ECO:0000256" key="13">
    <source>
        <dbReference type="ARBA" id="ARBA00049861"/>
    </source>
</evidence>
<feature type="binding site" evidence="18">
    <location>
        <position position="88"/>
    </location>
    <ligand>
        <name>Zn(2+)</name>
        <dbReference type="ChEBI" id="CHEBI:29105"/>
        <note>catalytic</note>
    </ligand>
</feature>
<dbReference type="InterPro" id="IPR002125">
    <property type="entry name" value="CMP_dCMP_dom"/>
</dbReference>
<dbReference type="InterPro" id="IPR016193">
    <property type="entry name" value="Cytidine_deaminase-like"/>
</dbReference>